<evidence type="ECO:0000313" key="2">
    <source>
        <dbReference type="Proteomes" id="UP000315647"/>
    </source>
</evidence>
<accession>A0A518A8P5</accession>
<organism evidence="1 2">
    <name type="scientific">Gimesia panareensis</name>
    <dbReference type="NCBI Taxonomy" id="2527978"/>
    <lineage>
        <taxon>Bacteria</taxon>
        <taxon>Pseudomonadati</taxon>
        <taxon>Planctomycetota</taxon>
        <taxon>Planctomycetia</taxon>
        <taxon>Planctomycetales</taxon>
        <taxon>Planctomycetaceae</taxon>
        <taxon>Gimesia</taxon>
    </lineage>
</organism>
<dbReference type="EMBL" id="CP037421">
    <property type="protein sequence ID" value="QDT28234.1"/>
    <property type="molecule type" value="Genomic_DNA"/>
</dbReference>
<dbReference type="RefSeq" id="WP_145110490.1">
    <property type="nucleotide sequence ID" value="NZ_CP036277.1"/>
</dbReference>
<protein>
    <submittedName>
        <fullName evidence="1">Uncharacterized protein</fullName>
    </submittedName>
</protein>
<reference evidence="1 2" key="1">
    <citation type="submission" date="2019-03" db="EMBL/GenBank/DDBJ databases">
        <title>Deep-cultivation of Planctomycetes and their phenomic and genomic characterization uncovers novel biology.</title>
        <authorList>
            <person name="Wiegand S."/>
            <person name="Jogler M."/>
            <person name="Boedeker C."/>
            <person name="Pinto D."/>
            <person name="Vollmers J."/>
            <person name="Rivas-Marin E."/>
            <person name="Kohn T."/>
            <person name="Peeters S.H."/>
            <person name="Heuer A."/>
            <person name="Rast P."/>
            <person name="Oberbeckmann S."/>
            <person name="Bunk B."/>
            <person name="Jeske O."/>
            <person name="Meyerdierks A."/>
            <person name="Storesund J.E."/>
            <person name="Kallscheuer N."/>
            <person name="Luecker S."/>
            <person name="Lage O.M."/>
            <person name="Pohl T."/>
            <person name="Merkel B.J."/>
            <person name="Hornburger P."/>
            <person name="Mueller R.-W."/>
            <person name="Bruemmer F."/>
            <person name="Labrenz M."/>
            <person name="Spormann A.M."/>
            <person name="Op den Camp H."/>
            <person name="Overmann J."/>
            <person name="Amann R."/>
            <person name="Jetten M.S.M."/>
            <person name="Mascher T."/>
            <person name="Medema M.H."/>
            <person name="Devos D.P."/>
            <person name="Kaster A.-K."/>
            <person name="Ovreas L."/>
            <person name="Rohde M."/>
            <person name="Galperin M.Y."/>
            <person name="Jogler C."/>
        </authorList>
    </citation>
    <scope>NUCLEOTIDE SEQUENCE [LARGE SCALE GENOMIC DNA]</scope>
    <source>
        <strain evidence="1 2">Enr10</strain>
    </source>
</reference>
<name>A0A517Q9D3_9PLAN</name>
<proteinExistence type="predicted"/>
<accession>A0A517Q9D3</accession>
<evidence type="ECO:0000313" key="1">
    <source>
        <dbReference type="EMBL" id="QDT28234.1"/>
    </source>
</evidence>
<gene>
    <name evidence="1" type="ORF">Enr10x_35740</name>
</gene>
<dbReference type="AlphaFoldDB" id="A0A517Q9D3"/>
<dbReference type="Proteomes" id="UP000315647">
    <property type="component" value="Chromosome"/>
</dbReference>
<sequence>MTYVKLTLAFIIQTISDPVNLGDNLIFPVEQKNSFAGKHKAHSGISKVDELFRLVKAGLVQRAGSGLSQWFVANVSASFHQSELQIY</sequence>
<keyword evidence="2" id="KW-1185">Reference proteome</keyword>